<dbReference type="GO" id="GO:0009234">
    <property type="term" value="P:menaquinone biosynthetic process"/>
    <property type="evidence" value="ECO:0007669"/>
    <property type="project" value="UniProtKB-UniPathway"/>
</dbReference>
<comment type="similarity">
    <text evidence="3">Belongs to the UbiA prenyltransferase family.</text>
</comment>
<evidence type="ECO:0000256" key="6">
    <source>
        <dbReference type="ARBA" id="ARBA00022679"/>
    </source>
</evidence>
<evidence type="ECO:0000256" key="3">
    <source>
        <dbReference type="ARBA" id="ARBA00005985"/>
    </source>
</evidence>
<keyword evidence="7 10" id="KW-0812">Transmembrane</keyword>
<dbReference type="PANTHER" id="PTHR13929">
    <property type="entry name" value="1,4-DIHYDROXY-2-NAPHTHOATE OCTAPRENYLTRANSFERASE"/>
    <property type="match status" value="1"/>
</dbReference>
<keyword evidence="5" id="KW-0637">Prenyltransferase</keyword>
<evidence type="ECO:0000313" key="11">
    <source>
        <dbReference type="EMBL" id="KAF0303874.1"/>
    </source>
</evidence>
<evidence type="ECO:0000256" key="1">
    <source>
        <dbReference type="ARBA" id="ARBA00004141"/>
    </source>
</evidence>
<organism evidence="11 12">
    <name type="scientific">Amphibalanus amphitrite</name>
    <name type="common">Striped barnacle</name>
    <name type="synonym">Balanus amphitrite</name>
    <dbReference type="NCBI Taxonomy" id="1232801"/>
    <lineage>
        <taxon>Eukaryota</taxon>
        <taxon>Metazoa</taxon>
        <taxon>Ecdysozoa</taxon>
        <taxon>Arthropoda</taxon>
        <taxon>Crustacea</taxon>
        <taxon>Multicrustacea</taxon>
        <taxon>Cirripedia</taxon>
        <taxon>Thoracica</taxon>
        <taxon>Thoracicalcarea</taxon>
        <taxon>Balanomorpha</taxon>
        <taxon>Balanoidea</taxon>
        <taxon>Balanidae</taxon>
        <taxon>Amphibalaninae</taxon>
        <taxon>Amphibalanus</taxon>
    </lineage>
</organism>
<dbReference type="GO" id="GO:0042371">
    <property type="term" value="P:vitamin K biosynthetic process"/>
    <property type="evidence" value="ECO:0007669"/>
    <property type="project" value="TreeGrafter"/>
</dbReference>
<keyword evidence="9 10" id="KW-0472">Membrane</keyword>
<sequence length="271" mass="29304">MTVSGELNLVGVFLTAVTAIAVHAAGNVVNTLYDFVKGVDVSRSDDRVLVDHLLTKDELNTLGVLLYLVGCLGFSLLTVVSAARMEHLAFVFFGGLSSSFLYTGGPGLKYLGLGDILILVIFGPISVLFSFLAQTGYVQWPSMLYAVPLALNTEAILHSNNTRDLQADKAAGIVTLAITIGYTASRLLYALLLFTPYVLCIVHGVNYSSWLLLPCVTMPTAFKIEREFRTVSMQDTPKNTAKLNAYLGLCLVLAVLMSDANTLPYLTPQRA</sequence>
<dbReference type="InterPro" id="IPR026046">
    <property type="entry name" value="UBIAD1"/>
</dbReference>
<dbReference type="PIRSF" id="PIRSF005355">
    <property type="entry name" value="UBIAD1"/>
    <property type="match status" value="1"/>
</dbReference>
<feature type="transmembrane region" description="Helical" evidence="10">
    <location>
        <begin position="59"/>
        <end position="80"/>
    </location>
</feature>
<comment type="subcellular location">
    <subcellularLocation>
        <location evidence="1">Membrane</location>
        <topology evidence="1">Multi-pass membrane protein</topology>
    </subcellularLocation>
</comment>
<reference evidence="11 12" key="1">
    <citation type="submission" date="2019-07" db="EMBL/GenBank/DDBJ databases">
        <title>Draft genome assembly of a fouling barnacle, Amphibalanus amphitrite (Darwin, 1854): The first reference genome for Thecostraca.</title>
        <authorList>
            <person name="Kim W."/>
        </authorList>
    </citation>
    <scope>NUCLEOTIDE SEQUENCE [LARGE SCALE GENOMIC DNA]</scope>
    <source>
        <strain evidence="11">SNU_AA5</strain>
        <tissue evidence="11">Soma without cirri and trophi</tissue>
    </source>
</reference>
<feature type="transmembrane region" description="Helical" evidence="10">
    <location>
        <begin position="243"/>
        <end position="266"/>
    </location>
</feature>
<evidence type="ECO:0000256" key="9">
    <source>
        <dbReference type="ARBA" id="ARBA00023136"/>
    </source>
</evidence>
<feature type="transmembrane region" description="Helical" evidence="10">
    <location>
        <begin position="87"/>
        <end position="104"/>
    </location>
</feature>
<proteinExistence type="inferred from homology"/>
<dbReference type="GO" id="GO:0004659">
    <property type="term" value="F:prenyltransferase activity"/>
    <property type="evidence" value="ECO:0007669"/>
    <property type="project" value="UniProtKB-KW"/>
</dbReference>
<evidence type="ECO:0000256" key="10">
    <source>
        <dbReference type="SAM" id="Phobius"/>
    </source>
</evidence>
<gene>
    <name evidence="11" type="primary">heix</name>
    <name evidence="11" type="ORF">FJT64_024202</name>
</gene>
<comment type="caution">
    <text evidence="11">The sequence shown here is derived from an EMBL/GenBank/DDBJ whole genome shotgun (WGS) entry which is preliminary data.</text>
</comment>
<dbReference type="UniPathway" id="UPA00079"/>
<feature type="transmembrane region" description="Helical" evidence="10">
    <location>
        <begin position="110"/>
        <end position="133"/>
    </location>
</feature>
<dbReference type="GO" id="GO:0005783">
    <property type="term" value="C:endoplasmic reticulum"/>
    <property type="evidence" value="ECO:0007669"/>
    <property type="project" value="TreeGrafter"/>
</dbReference>
<dbReference type="Proteomes" id="UP000440578">
    <property type="component" value="Unassembled WGS sequence"/>
</dbReference>
<protein>
    <submittedName>
        <fullName evidence="11">UbiA prenyltransferase domain-containing protein 1</fullName>
    </submittedName>
</protein>
<evidence type="ECO:0000256" key="2">
    <source>
        <dbReference type="ARBA" id="ARBA00004863"/>
    </source>
</evidence>
<dbReference type="AlphaFoldDB" id="A0A6A4WJB7"/>
<dbReference type="InterPro" id="IPR000537">
    <property type="entry name" value="UbiA_prenyltransferase"/>
</dbReference>
<accession>A0A6A4WJB7</accession>
<evidence type="ECO:0000313" key="12">
    <source>
        <dbReference type="Proteomes" id="UP000440578"/>
    </source>
</evidence>
<keyword evidence="6 11" id="KW-0808">Transferase</keyword>
<feature type="transmembrane region" description="Helical" evidence="10">
    <location>
        <begin position="204"/>
        <end position="222"/>
    </location>
</feature>
<name>A0A6A4WJB7_AMPAM</name>
<comment type="pathway">
    <text evidence="2">Quinol/quinone metabolism; menaquinone biosynthesis.</text>
</comment>
<dbReference type="OrthoDB" id="203513at2759"/>
<dbReference type="GO" id="GO:0000139">
    <property type="term" value="C:Golgi membrane"/>
    <property type="evidence" value="ECO:0007669"/>
    <property type="project" value="TreeGrafter"/>
</dbReference>
<dbReference type="EMBL" id="VIIS01000910">
    <property type="protein sequence ID" value="KAF0303874.1"/>
    <property type="molecule type" value="Genomic_DNA"/>
</dbReference>
<evidence type="ECO:0000256" key="5">
    <source>
        <dbReference type="ARBA" id="ARBA00022602"/>
    </source>
</evidence>
<keyword evidence="12" id="KW-1185">Reference proteome</keyword>
<dbReference type="Pfam" id="PF01040">
    <property type="entry name" value="UbiA"/>
    <property type="match status" value="1"/>
</dbReference>
<dbReference type="InterPro" id="IPR044878">
    <property type="entry name" value="UbiA_sf"/>
</dbReference>
<evidence type="ECO:0000256" key="7">
    <source>
        <dbReference type="ARBA" id="ARBA00022692"/>
    </source>
</evidence>
<keyword evidence="8 10" id="KW-1133">Transmembrane helix</keyword>
<feature type="transmembrane region" description="Helical" evidence="10">
    <location>
        <begin position="170"/>
        <end position="192"/>
    </location>
</feature>
<evidence type="ECO:0000256" key="4">
    <source>
        <dbReference type="ARBA" id="ARBA00022428"/>
    </source>
</evidence>
<dbReference type="Gene3D" id="1.10.357.140">
    <property type="entry name" value="UbiA prenyltransferase"/>
    <property type="match status" value="1"/>
</dbReference>
<keyword evidence="4" id="KW-0474">Menaquinone biosynthesis</keyword>
<evidence type="ECO:0000256" key="8">
    <source>
        <dbReference type="ARBA" id="ARBA00022989"/>
    </source>
</evidence>
<dbReference type="CDD" id="cd13962">
    <property type="entry name" value="PT_UbiA_UBIAD1"/>
    <property type="match status" value="1"/>
</dbReference>
<dbReference type="PANTHER" id="PTHR13929:SF0">
    <property type="entry name" value="UBIA PRENYLTRANSFERASE DOMAIN-CONTAINING PROTEIN 1"/>
    <property type="match status" value="1"/>
</dbReference>